<protein>
    <submittedName>
        <fullName evidence="8">Na(+)/H(+) antiporter subunit C1</fullName>
    </submittedName>
</protein>
<accession>A0A222P1P5</accession>
<evidence type="ECO:0000256" key="6">
    <source>
        <dbReference type="ARBA" id="ARBA00023136"/>
    </source>
</evidence>
<evidence type="ECO:0000313" key="8">
    <source>
        <dbReference type="EMBL" id="ASQ45749.1"/>
    </source>
</evidence>
<dbReference type="KEGG" id="lcd:clem_05970"/>
<dbReference type="Proteomes" id="UP000201728">
    <property type="component" value="Chromosome"/>
</dbReference>
<evidence type="ECO:0000256" key="2">
    <source>
        <dbReference type="ARBA" id="ARBA00010388"/>
    </source>
</evidence>
<dbReference type="PANTHER" id="PTHR34583:SF2">
    <property type="entry name" value="ANTIPORTER SUBUNIT MNHC2-RELATED"/>
    <property type="match status" value="1"/>
</dbReference>
<sequence>MTATFFCSVIGILFAISIYLLLSRNLLRWLLGIAILSSSANLIILIAGRLTSDIPPFIEKNQLKPLLKVANPLPQALILTAIVIGFGLLVFTLVLIRKIWQQTGCVDSAMLQFAEPRHHKPVKRHE</sequence>
<dbReference type="PANTHER" id="PTHR34583">
    <property type="entry name" value="ANTIPORTER SUBUNIT MNHC2-RELATED"/>
    <property type="match status" value="1"/>
</dbReference>
<dbReference type="RefSeq" id="WP_094090778.1">
    <property type="nucleotide sequence ID" value="NZ_CP016397.1"/>
</dbReference>
<reference evidence="9" key="1">
    <citation type="submission" date="2016-07" db="EMBL/GenBank/DDBJ databases">
        <authorList>
            <person name="Florea S."/>
            <person name="Webb J.S."/>
            <person name="Jaromczyk J."/>
            <person name="Schardl C.L."/>
        </authorList>
    </citation>
    <scope>NUCLEOTIDE SEQUENCE [LARGE SCALE GENOMIC DNA]</scope>
    <source>
        <strain evidence="9">CDC-D5610</strain>
    </source>
</reference>
<evidence type="ECO:0000256" key="5">
    <source>
        <dbReference type="ARBA" id="ARBA00022989"/>
    </source>
</evidence>
<dbReference type="AlphaFoldDB" id="A0A222P1P5"/>
<evidence type="ECO:0000256" key="7">
    <source>
        <dbReference type="SAM" id="Phobius"/>
    </source>
</evidence>
<dbReference type="Gene3D" id="1.10.287.3510">
    <property type="match status" value="1"/>
</dbReference>
<evidence type="ECO:0000256" key="4">
    <source>
        <dbReference type="ARBA" id="ARBA00022692"/>
    </source>
</evidence>
<comment type="subcellular location">
    <subcellularLocation>
        <location evidence="1">Cell membrane</location>
        <topology evidence="1">Multi-pass membrane protein</topology>
    </subcellularLocation>
</comment>
<gene>
    <name evidence="8" type="primary">mnhC1</name>
    <name evidence="8" type="ORF">clem_05970</name>
</gene>
<feature type="transmembrane region" description="Helical" evidence="7">
    <location>
        <begin position="29"/>
        <end position="47"/>
    </location>
</feature>
<feature type="transmembrane region" description="Helical" evidence="7">
    <location>
        <begin position="6"/>
        <end position="22"/>
    </location>
</feature>
<evidence type="ECO:0000313" key="9">
    <source>
        <dbReference type="Proteomes" id="UP000201728"/>
    </source>
</evidence>
<dbReference type="EMBL" id="CP016397">
    <property type="protein sequence ID" value="ASQ45749.1"/>
    <property type="molecule type" value="Genomic_DNA"/>
</dbReference>
<keyword evidence="3" id="KW-1003">Cell membrane</keyword>
<dbReference type="GO" id="GO:0005886">
    <property type="term" value="C:plasma membrane"/>
    <property type="evidence" value="ECO:0007669"/>
    <property type="project" value="UniProtKB-SubCell"/>
</dbReference>
<dbReference type="Pfam" id="PF00420">
    <property type="entry name" value="Oxidored_q2"/>
    <property type="match status" value="1"/>
</dbReference>
<evidence type="ECO:0000256" key="1">
    <source>
        <dbReference type="ARBA" id="ARBA00004651"/>
    </source>
</evidence>
<name>A0A222P1P5_9GAMM</name>
<keyword evidence="5 7" id="KW-1133">Transmembrane helix</keyword>
<dbReference type="InterPro" id="IPR039428">
    <property type="entry name" value="NUOK/Mnh_C1-like"/>
</dbReference>
<proteinExistence type="inferred from homology"/>
<keyword evidence="9" id="KW-1185">Reference proteome</keyword>
<dbReference type="InterPro" id="IPR050601">
    <property type="entry name" value="CPA3_antiporter_subunitC"/>
</dbReference>
<organism evidence="8 9">
    <name type="scientific">Legionella clemsonensis</name>
    <dbReference type="NCBI Taxonomy" id="1867846"/>
    <lineage>
        <taxon>Bacteria</taxon>
        <taxon>Pseudomonadati</taxon>
        <taxon>Pseudomonadota</taxon>
        <taxon>Gammaproteobacteria</taxon>
        <taxon>Legionellales</taxon>
        <taxon>Legionellaceae</taxon>
        <taxon>Legionella</taxon>
    </lineage>
</organism>
<keyword evidence="4 7" id="KW-0812">Transmembrane</keyword>
<feature type="transmembrane region" description="Helical" evidence="7">
    <location>
        <begin position="76"/>
        <end position="96"/>
    </location>
</feature>
<comment type="similarity">
    <text evidence="2">Belongs to the CPA3 antiporters (TC 2.A.63) subunit C family.</text>
</comment>
<evidence type="ECO:0000256" key="3">
    <source>
        <dbReference type="ARBA" id="ARBA00022475"/>
    </source>
</evidence>
<dbReference type="OrthoDB" id="9799219at2"/>
<keyword evidence="6 7" id="KW-0472">Membrane</keyword>